<dbReference type="PANTHER" id="PTHR36973:SF4">
    <property type="entry name" value="NODULATION PROTEIN"/>
    <property type="match status" value="1"/>
</dbReference>
<dbReference type="InterPro" id="IPR029063">
    <property type="entry name" value="SAM-dependent_MTases_sf"/>
</dbReference>
<dbReference type="GO" id="GO:0008171">
    <property type="term" value="F:O-methyltransferase activity"/>
    <property type="evidence" value="ECO:0007669"/>
    <property type="project" value="TreeGrafter"/>
</dbReference>
<gene>
    <name evidence="2" type="ORF">UFOPK3770_00083</name>
</gene>
<name>A0A6J5YI71_9ZZZZ</name>
<feature type="domain" description="Methyltransferase FkbM" evidence="1">
    <location>
        <begin position="126"/>
        <end position="272"/>
    </location>
</feature>
<dbReference type="InterPro" id="IPR053188">
    <property type="entry name" value="FkbM_Methyltransferase"/>
</dbReference>
<protein>
    <submittedName>
        <fullName evidence="2">Unannotated protein</fullName>
    </submittedName>
</protein>
<evidence type="ECO:0000259" key="1">
    <source>
        <dbReference type="Pfam" id="PF05050"/>
    </source>
</evidence>
<sequence>MPNFKNRVEFRNTLVAMANGETTTNLIRCVYKALLRREADATGIEHWTRYISKHSAESFVAQLLKSEEYASLIYKDEVERSEIARIATLTSSMVKSKLTIVDIGSVDLPNTPHMWAELANHCPVHVIGFDPLDEPKDEVSYPDFGKFGLTRTTKNVALGDGHTHTLHVNSDASTSSFFELDVREPYEHLSTLTTVSSMQIPTSRMDDINLASPIDLLKMDIQGAELMVLEHALQTLKNVGTIYIEAGFTSYYKEQPLMPEIDIFLRSHGFRLVDIFPAHYPFIGITEVLTRDTLMWGDLYYIKETADEQVLASQALIAATLFNKANLAAYLLSHTSKR</sequence>
<dbReference type="EMBL" id="CAESAJ010000004">
    <property type="protein sequence ID" value="CAB4329991.1"/>
    <property type="molecule type" value="Genomic_DNA"/>
</dbReference>
<dbReference type="AlphaFoldDB" id="A0A6J5YI71"/>
<dbReference type="PANTHER" id="PTHR36973">
    <property type="entry name" value="SLL1456 PROTEIN-RELATED"/>
    <property type="match status" value="1"/>
</dbReference>
<dbReference type="SUPFAM" id="SSF53335">
    <property type="entry name" value="S-adenosyl-L-methionine-dependent methyltransferases"/>
    <property type="match status" value="1"/>
</dbReference>
<reference evidence="2" key="1">
    <citation type="submission" date="2020-05" db="EMBL/GenBank/DDBJ databases">
        <authorList>
            <person name="Chiriac C."/>
            <person name="Salcher M."/>
            <person name="Ghai R."/>
            <person name="Kavagutti S V."/>
        </authorList>
    </citation>
    <scope>NUCLEOTIDE SEQUENCE</scope>
</reference>
<accession>A0A6J5YI71</accession>
<evidence type="ECO:0000313" key="2">
    <source>
        <dbReference type="EMBL" id="CAB4329991.1"/>
    </source>
</evidence>
<dbReference type="Gene3D" id="3.40.50.150">
    <property type="entry name" value="Vaccinia Virus protein VP39"/>
    <property type="match status" value="1"/>
</dbReference>
<organism evidence="2">
    <name type="scientific">freshwater metagenome</name>
    <dbReference type="NCBI Taxonomy" id="449393"/>
    <lineage>
        <taxon>unclassified sequences</taxon>
        <taxon>metagenomes</taxon>
        <taxon>ecological metagenomes</taxon>
    </lineage>
</organism>
<dbReference type="InterPro" id="IPR038255">
    <property type="entry name" value="PBS_linker_sf"/>
</dbReference>
<dbReference type="Gene3D" id="1.10.3130.20">
    <property type="entry name" value="Phycobilisome linker domain"/>
    <property type="match status" value="1"/>
</dbReference>
<dbReference type="Pfam" id="PF05050">
    <property type="entry name" value="Methyltransf_21"/>
    <property type="match status" value="1"/>
</dbReference>
<dbReference type="NCBIfam" id="TIGR01444">
    <property type="entry name" value="fkbM_fam"/>
    <property type="match status" value="1"/>
</dbReference>
<dbReference type="InterPro" id="IPR006342">
    <property type="entry name" value="FkbM_mtfrase"/>
</dbReference>
<proteinExistence type="predicted"/>